<dbReference type="Gene3D" id="3.40.50.300">
    <property type="entry name" value="P-loop containing nucleotide triphosphate hydrolases"/>
    <property type="match status" value="1"/>
</dbReference>
<dbReference type="InterPro" id="IPR027417">
    <property type="entry name" value="P-loop_NTPase"/>
</dbReference>
<organism evidence="1">
    <name type="scientific">marine sediment metagenome</name>
    <dbReference type="NCBI Taxonomy" id="412755"/>
    <lineage>
        <taxon>unclassified sequences</taxon>
        <taxon>metagenomes</taxon>
        <taxon>ecological metagenomes</taxon>
    </lineage>
</organism>
<comment type="caution">
    <text evidence="1">The sequence shown here is derived from an EMBL/GenBank/DDBJ whole genome shotgun (WGS) entry which is preliminary data.</text>
</comment>
<proteinExistence type="predicted"/>
<dbReference type="EMBL" id="LAZR01047764">
    <property type="protein sequence ID" value="KKK93462.1"/>
    <property type="molecule type" value="Genomic_DNA"/>
</dbReference>
<feature type="non-terminal residue" evidence="1">
    <location>
        <position position="181"/>
    </location>
</feature>
<accession>A0A0F8ZI35</accession>
<gene>
    <name evidence="1" type="ORF">LCGC14_2692650</name>
</gene>
<protein>
    <submittedName>
        <fullName evidence="1">Uncharacterized protein</fullName>
    </submittedName>
</protein>
<reference evidence="1" key="1">
    <citation type="journal article" date="2015" name="Nature">
        <title>Complex archaea that bridge the gap between prokaryotes and eukaryotes.</title>
        <authorList>
            <person name="Spang A."/>
            <person name="Saw J.H."/>
            <person name="Jorgensen S.L."/>
            <person name="Zaremba-Niedzwiedzka K."/>
            <person name="Martijn J."/>
            <person name="Lind A.E."/>
            <person name="van Eijk R."/>
            <person name="Schleper C."/>
            <person name="Guy L."/>
            <person name="Ettema T.J."/>
        </authorList>
    </citation>
    <scope>NUCLEOTIDE SEQUENCE</scope>
</reference>
<evidence type="ECO:0000313" key="1">
    <source>
        <dbReference type="EMBL" id="KKK93462.1"/>
    </source>
</evidence>
<name>A0A0F8ZI35_9ZZZZ</name>
<dbReference type="AlphaFoldDB" id="A0A0F8ZI35"/>
<sequence length="181" mass="20976">MAKERDTESEVLELLDKIKSVIKSQSNEQYIPNIIEFCESKHYLNLPGTGVILYPMQRIILKTFYRGQPGNENLELEEEEIQLLFELKLDNVLEKYHGRHLFRELVLVLGRRSGKDFMVSLMALYEVMRLLEIPGGSPFKYYKIAEGNPIFILTVATSSDQAGILFTEIKTKMTSSEYFRD</sequence>